<dbReference type="Pfam" id="PF00263">
    <property type="entry name" value="Secretin"/>
    <property type="match status" value="1"/>
</dbReference>
<protein>
    <submittedName>
        <fullName evidence="15">Type II secretion system protein D</fullName>
    </submittedName>
</protein>
<feature type="domain" description="GspD-like N0" evidence="14">
    <location>
        <begin position="82"/>
        <end position="152"/>
    </location>
</feature>
<feature type="domain" description="Type II/III secretion system secretin-like" evidence="12">
    <location>
        <begin position="547"/>
        <end position="709"/>
    </location>
</feature>
<keyword evidence="6" id="KW-0732">Signal</keyword>
<dbReference type="InterPro" id="IPR050810">
    <property type="entry name" value="Bact_Secretion_Sys_Channel"/>
</dbReference>
<dbReference type="Pfam" id="PF03958">
    <property type="entry name" value="Secretin_N"/>
    <property type="match status" value="2"/>
</dbReference>
<keyword evidence="8" id="KW-0472">Membrane</keyword>
<dbReference type="InterPro" id="IPR038591">
    <property type="entry name" value="NolW-like_sf"/>
</dbReference>
<keyword evidence="9" id="KW-0998">Cell outer membrane</keyword>
<dbReference type="AlphaFoldDB" id="A0A347WFM2"/>
<feature type="domain" description="NolW-like" evidence="13">
    <location>
        <begin position="181"/>
        <end position="237"/>
    </location>
</feature>
<name>A0A347WFM2_9PROT</name>
<gene>
    <name evidence="15" type="primary">xpsD</name>
    <name evidence="15" type="ORF">CD178_02919</name>
</gene>
<proteinExistence type="inferred from homology"/>
<keyword evidence="7" id="KW-0653">Protein transport</keyword>
<evidence type="ECO:0000259" key="13">
    <source>
        <dbReference type="Pfam" id="PF03958"/>
    </source>
</evidence>
<evidence type="ECO:0000256" key="2">
    <source>
        <dbReference type="ARBA" id="ARBA00006980"/>
    </source>
</evidence>
<dbReference type="InterPro" id="IPR013356">
    <property type="entry name" value="T2SS_GspD"/>
</dbReference>
<evidence type="ECO:0000256" key="9">
    <source>
        <dbReference type="ARBA" id="ARBA00023237"/>
    </source>
</evidence>
<dbReference type="Gene3D" id="3.30.1370.120">
    <property type="match status" value="2"/>
</dbReference>
<evidence type="ECO:0000256" key="10">
    <source>
        <dbReference type="RuleBase" id="RU004004"/>
    </source>
</evidence>
<dbReference type="NCBIfam" id="TIGR02517">
    <property type="entry name" value="type_II_gspD"/>
    <property type="match status" value="1"/>
</dbReference>
<reference evidence="15 16" key="1">
    <citation type="submission" date="2017-08" db="EMBL/GenBank/DDBJ databases">
        <title>Complete genome sequence of Gluconacetobacter saccharivorans CV1 isolated from Fermented Vinegar.</title>
        <authorList>
            <person name="Kim S.-Y."/>
        </authorList>
    </citation>
    <scope>NUCLEOTIDE SEQUENCE [LARGE SCALE GENOMIC DNA]</scope>
    <source>
        <strain evidence="15 16">CV1</strain>
    </source>
</reference>
<feature type="compositionally biased region" description="Gly residues" evidence="11">
    <location>
        <begin position="367"/>
        <end position="380"/>
    </location>
</feature>
<dbReference type="GO" id="GO:0015627">
    <property type="term" value="C:type II protein secretion system complex"/>
    <property type="evidence" value="ECO:0007669"/>
    <property type="project" value="InterPro"/>
</dbReference>
<dbReference type="RefSeq" id="WP_254057927.1">
    <property type="nucleotide sequence ID" value="NZ_CP023036.1"/>
</dbReference>
<dbReference type="Proteomes" id="UP000264120">
    <property type="component" value="Chromosome"/>
</dbReference>
<evidence type="ECO:0000256" key="8">
    <source>
        <dbReference type="ARBA" id="ARBA00023136"/>
    </source>
</evidence>
<dbReference type="Gene3D" id="3.55.50.30">
    <property type="match status" value="1"/>
</dbReference>
<keyword evidence="4" id="KW-1134">Transmembrane beta strand</keyword>
<dbReference type="Pfam" id="PF21305">
    <property type="entry name" value="type_II_gspD_N0"/>
    <property type="match status" value="1"/>
</dbReference>
<feature type="region of interest" description="Disordered" evidence="11">
    <location>
        <begin position="344"/>
        <end position="380"/>
    </location>
</feature>
<evidence type="ECO:0000256" key="7">
    <source>
        <dbReference type="ARBA" id="ARBA00022927"/>
    </source>
</evidence>
<evidence type="ECO:0000256" key="6">
    <source>
        <dbReference type="ARBA" id="ARBA00022729"/>
    </source>
</evidence>
<evidence type="ECO:0000256" key="3">
    <source>
        <dbReference type="ARBA" id="ARBA00022448"/>
    </source>
</evidence>
<dbReference type="InterPro" id="IPR005644">
    <property type="entry name" value="NolW-like"/>
</dbReference>
<keyword evidence="16" id="KW-1185">Reference proteome</keyword>
<evidence type="ECO:0000259" key="14">
    <source>
        <dbReference type="Pfam" id="PF21305"/>
    </source>
</evidence>
<dbReference type="InterPro" id="IPR004846">
    <property type="entry name" value="T2SS/T3SS_dom"/>
</dbReference>
<dbReference type="KEGG" id="ksc:CD178_02919"/>
<evidence type="ECO:0000313" key="15">
    <source>
        <dbReference type="EMBL" id="AXY23665.1"/>
    </source>
</evidence>
<dbReference type="InterPro" id="IPR049371">
    <property type="entry name" value="GspD-like_N0"/>
</dbReference>
<feature type="compositionally biased region" description="Low complexity" evidence="11">
    <location>
        <begin position="404"/>
        <end position="424"/>
    </location>
</feature>
<evidence type="ECO:0000256" key="4">
    <source>
        <dbReference type="ARBA" id="ARBA00022452"/>
    </source>
</evidence>
<evidence type="ECO:0000259" key="12">
    <source>
        <dbReference type="Pfam" id="PF00263"/>
    </source>
</evidence>
<evidence type="ECO:0000256" key="5">
    <source>
        <dbReference type="ARBA" id="ARBA00022692"/>
    </source>
</evidence>
<evidence type="ECO:0000256" key="1">
    <source>
        <dbReference type="ARBA" id="ARBA00004442"/>
    </source>
</evidence>
<feature type="region of interest" description="Disordered" evidence="11">
    <location>
        <begin position="404"/>
        <end position="437"/>
    </location>
</feature>
<keyword evidence="5" id="KW-0812">Transmembrane</keyword>
<feature type="region of interest" description="Disordered" evidence="11">
    <location>
        <begin position="737"/>
        <end position="759"/>
    </location>
</feature>
<dbReference type="PANTHER" id="PTHR30332:SF25">
    <property type="entry name" value="SECRETIN XPSD"/>
    <property type="match status" value="1"/>
</dbReference>
<evidence type="ECO:0000256" key="11">
    <source>
        <dbReference type="SAM" id="MobiDB-lite"/>
    </source>
</evidence>
<dbReference type="EMBL" id="CP023036">
    <property type="protein sequence ID" value="AXY23665.1"/>
    <property type="molecule type" value="Genomic_DNA"/>
</dbReference>
<comment type="similarity">
    <text evidence="2">Belongs to the bacterial secretin family. GSP D subfamily.</text>
</comment>
<evidence type="ECO:0000313" key="16">
    <source>
        <dbReference type="Proteomes" id="UP000264120"/>
    </source>
</evidence>
<keyword evidence="3 10" id="KW-0813">Transport</keyword>
<accession>A0A347WFM2</accession>
<feature type="domain" description="NolW-like" evidence="13">
    <location>
        <begin position="321"/>
        <end position="474"/>
    </location>
</feature>
<comment type="subcellular location">
    <subcellularLocation>
        <location evidence="1 10">Cell outer membrane</location>
    </subcellularLocation>
</comment>
<dbReference type="GO" id="GO:0009279">
    <property type="term" value="C:cell outer membrane"/>
    <property type="evidence" value="ECO:0007669"/>
    <property type="project" value="UniProtKB-SubCell"/>
</dbReference>
<feature type="compositionally biased region" description="Gly residues" evidence="11">
    <location>
        <begin position="425"/>
        <end position="435"/>
    </location>
</feature>
<dbReference type="PRINTS" id="PR00811">
    <property type="entry name" value="BCTERIALGSPD"/>
</dbReference>
<dbReference type="PANTHER" id="PTHR30332">
    <property type="entry name" value="PROBABLE GENERAL SECRETION PATHWAY PROTEIN D"/>
    <property type="match status" value="1"/>
</dbReference>
<organism evidence="15 16">
    <name type="scientific">Komagataeibacter saccharivorans</name>
    <dbReference type="NCBI Taxonomy" id="265959"/>
    <lineage>
        <taxon>Bacteria</taxon>
        <taxon>Pseudomonadati</taxon>
        <taxon>Pseudomonadota</taxon>
        <taxon>Alphaproteobacteria</taxon>
        <taxon>Acetobacterales</taxon>
        <taxon>Acetobacteraceae</taxon>
        <taxon>Komagataeibacter</taxon>
    </lineage>
</organism>
<dbReference type="InterPro" id="IPR001775">
    <property type="entry name" value="GspD/PilQ"/>
</dbReference>
<dbReference type="GO" id="GO:0015628">
    <property type="term" value="P:protein secretion by the type II secretion system"/>
    <property type="evidence" value="ECO:0007669"/>
    <property type="project" value="InterPro"/>
</dbReference>
<sequence>MGNGVHYVVFLCCLLVGCDYSDHPKIQPLSEPLLLGDGSAPRVNGKVGSTDQITPAQVSYGRDMTPRLTPNVRSGQAGTIMLDFAETDIRDVVTQILGGVLHVNYTIDPAVTGAVTLHTATPLLPAEVLPTLQMLLGEVGASLGKTGGLYRVLPVGGKAGSGGGAGGSVSMAEDAGLAGSSMVALHYAGAEDLAKALQPFVQAGSRVTPMAGTNALLVSGDPVTRDTIVSLVHAFDIDLLAGQSYALLPVPSGSAKDAVTALQEALHGRGGALTQEVRVIPMTRVDAVLVVAASSHYIDDARRLFDLLERTRRTTMRNWHVYYLQNTNANDAAYVLQQAFTPDDVTAQPTQPPQPNIPGAGSQQMGQGTGGLTGGGGLGTGQAMTGGGLMGGAGGAASLLGQPAQAAGTGTGQAANQNPLLGGLDNSGGGNGGRQRGMRIIPSPQHNALLIYGTDQENDTVEDMLRRIDILPMQVRIDAVIAEVQLNDALRYGTQFFFKSGGINGVLSANSQTITTGRLATAAFSHTLPGFIIGGATGGGAPFAIDALQNVTKVHVLSSPQIMVLDNQPARLQVGQLVPIQTGSQSSTIGTSIYNQFTYQPTGVIMQVTPRVNNGGLVTLDISQEVSSVNDTSSSTVNPTFNDRSVTSRVVIQDGQTVGLAGLITDTSSRNNSGVPWFKDIPVLGFLAGNQSNNHQRTELLVLITPHVLHDQRDAQALTEDMRESLTSAAAVPDELARMHSSGSADPQARIRRGVGLGP</sequence>